<reference evidence="3 4" key="1">
    <citation type="submission" date="2019-08" db="EMBL/GenBank/DDBJ databases">
        <title>Deep-cultivation of Planctomycetes and their phenomic and genomic characterization uncovers novel biology.</title>
        <authorList>
            <person name="Wiegand S."/>
            <person name="Jogler M."/>
            <person name="Boedeker C."/>
            <person name="Pinto D."/>
            <person name="Vollmers J."/>
            <person name="Rivas-Marin E."/>
            <person name="Kohn T."/>
            <person name="Peeters S.H."/>
            <person name="Heuer A."/>
            <person name="Rast P."/>
            <person name="Oberbeckmann S."/>
            <person name="Bunk B."/>
            <person name="Jeske O."/>
            <person name="Meyerdierks A."/>
            <person name="Storesund J.E."/>
            <person name="Kallscheuer N."/>
            <person name="Luecker S."/>
            <person name="Lage O.M."/>
            <person name="Pohl T."/>
            <person name="Merkel B.J."/>
            <person name="Hornburger P."/>
            <person name="Mueller R.-W."/>
            <person name="Bruemmer F."/>
            <person name="Labrenz M."/>
            <person name="Spormann A.M."/>
            <person name="Op den Camp H."/>
            <person name="Overmann J."/>
            <person name="Amann R."/>
            <person name="Jetten M.S.M."/>
            <person name="Mascher T."/>
            <person name="Medema M.H."/>
            <person name="Devos D.P."/>
            <person name="Kaster A.-K."/>
            <person name="Ovreas L."/>
            <person name="Rohde M."/>
            <person name="Galperin M.Y."/>
            <person name="Jogler C."/>
        </authorList>
    </citation>
    <scope>NUCLEOTIDE SEQUENCE [LARGE SCALE GENOMIC DNA]</scope>
    <source>
        <strain evidence="3 4">OJF2</strain>
    </source>
</reference>
<dbReference type="PANTHER" id="PTHR43597">
    <property type="entry name" value="SULFUR ACCEPTOR PROTEIN CSDE"/>
    <property type="match status" value="1"/>
</dbReference>
<dbReference type="Proteomes" id="UP000324233">
    <property type="component" value="Chromosome"/>
</dbReference>
<dbReference type="SUPFAM" id="SSF82649">
    <property type="entry name" value="SufE/NifU"/>
    <property type="match status" value="1"/>
</dbReference>
<comment type="similarity">
    <text evidence="1">Belongs to the SufE family.</text>
</comment>
<accession>A0A5B9W7M6</accession>
<dbReference type="PANTHER" id="PTHR43597:SF5">
    <property type="entry name" value="SUFE-LIKE PROTEIN 2, CHLOROPLASTIC"/>
    <property type="match status" value="1"/>
</dbReference>
<dbReference type="InterPro" id="IPR003808">
    <property type="entry name" value="Fe-S_metab-assoc_dom"/>
</dbReference>
<evidence type="ECO:0000313" key="4">
    <source>
        <dbReference type="Proteomes" id="UP000324233"/>
    </source>
</evidence>
<gene>
    <name evidence="3" type="ORF">OJF2_45790</name>
</gene>
<dbReference type="OrthoDB" id="9806335at2"/>
<sequence>MPAALDAIVAELSESDRQERIDLLIDFARNLPPLPDRLAAHKDAGHRVEECQSPVYLFVELVGDRAALYADAPMEAPTVRGFVSLLLEGLNGSTVEEILEVPNDLVARCGLQEVLGMLRVRGLAGVLRRIKAEVTRAAMGQAQPQAAAGPPPGPAAGP</sequence>
<feature type="domain" description="Fe-S metabolism associated" evidence="2">
    <location>
        <begin position="15"/>
        <end position="132"/>
    </location>
</feature>
<evidence type="ECO:0000256" key="1">
    <source>
        <dbReference type="ARBA" id="ARBA00010282"/>
    </source>
</evidence>
<evidence type="ECO:0000313" key="3">
    <source>
        <dbReference type="EMBL" id="QEH36021.1"/>
    </source>
</evidence>
<dbReference type="RefSeq" id="WP_148595748.1">
    <property type="nucleotide sequence ID" value="NZ_CP042997.1"/>
</dbReference>
<evidence type="ECO:0000259" key="2">
    <source>
        <dbReference type="Pfam" id="PF02657"/>
    </source>
</evidence>
<name>A0A5B9W7M6_9BACT</name>
<dbReference type="Gene3D" id="3.90.1010.10">
    <property type="match status" value="1"/>
</dbReference>
<dbReference type="Pfam" id="PF02657">
    <property type="entry name" value="SufE"/>
    <property type="match status" value="1"/>
</dbReference>
<keyword evidence="4" id="KW-1185">Reference proteome</keyword>
<protein>
    <submittedName>
        <fullName evidence="3">Fe-S metabolism associated domain protein</fullName>
    </submittedName>
</protein>
<dbReference type="KEGG" id="agv:OJF2_45790"/>
<dbReference type="AlphaFoldDB" id="A0A5B9W7M6"/>
<organism evidence="3 4">
    <name type="scientific">Aquisphaera giovannonii</name>
    <dbReference type="NCBI Taxonomy" id="406548"/>
    <lineage>
        <taxon>Bacteria</taxon>
        <taxon>Pseudomonadati</taxon>
        <taxon>Planctomycetota</taxon>
        <taxon>Planctomycetia</taxon>
        <taxon>Isosphaerales</taxon>
        <taxon>Isosphaeraceae</taxon>
        <taxon>Aquisphaera</taxon>
    </lineage>
</organism>
<dbReference type="EMBL" id="CP042997">
    <property type="protein sequence ID" value="QEH36021.1"/>
    <property type="molecule type" value="Genomic_DNA"/>
</dbReference>
<proteinExistence type="inferred from homology"/>